<dbReference type="PANTHER" id="PTHR11941:SF54">
    <property type="entry name" value="ENOYL-COA HYDRATASE, MITOCHONDRIAL"/>
    <property type="match status" value="1"/>
</dbReference>
<evidence type="ECO:0000256" key="1">
    <source>
        <dbReference type="ARBA" id="ARBA00005254"/>
    </source>
</evidence>
<dbReference type="EMBL" id="JBJQOH010000007">
    <property type="protein sequence ID" value="KAL3681341.1"/>
    <property type="molecule type" value="Genomic_DNA"/>
</dbReference>
<gene>
    <name evidence="8" type="ORF">R1sor_024297</name>
</gene>
<dbReference type="CDD" id="cd06558">
    <property type="entry name" value="crotonase-like"/>
    <property type="match status" value="1"/>
</dbReference>
<evidence type="ECO:0000313" key="8">
    <source>
        <dbReference type="EMBL" id="KAL3681341.1"/>
    </source>
</evidence>
<evidence type="ECO:0000256" key="4">
    <source>
        <dbReference type="ARBA" id="ARBA00023098"/>
    </source>
</evidence>
<evidence type="ECO:0000256" key="6">
    <source>
        <dbReference type="ARBA" id="ARBA00073937"/>
    </source>
</evidence>
<dbReference type="FunFam" id="3.90.226.10:FF:000019">
    <property type="entry name" value="Enoyl-CoA hydratase, mitochondrial"/>
    <property type="match status" value="1"/>
</dbReference>
<dbReference type="Gene3D" id="3.90.226.10">
    <property type="entry name" value="2-enoyl-CoA Hydratase, Chain A, domain 1"/>
    <property type="match status" value="1"/>
</dbReference>
<protein>
    <recommendedName>
        <fullName evidence="6">Probable enoyl-CoA hydratase, mitochondrial</fullName>
        <ecNumber evidence="2">4.2.1.17</ecNumber>
    </recommendedName>
</protein>
<evidence type="ECO:0000256" key="7">
    <source>
        <dbReference type="RuleBase" id="RU003707"/>
    </source>
</evidence>
<name>A0ABD3GU80_9MARC</name>
<keyword evidence="9" id="KW-1185">Reference proteome</keyword>
<dbReference type="PANTHER" id="PTHR11941">
    <property type="entry name" value="ENOYL-COA HYDRATASE-RELATED"/>
    <property type="match status" value="1"/>
</dbReference>
<evidence type="ECO:0000256" key="2">
    <source>
        <dbReference type="ARBA" id="ARBA00012076"/>
    </source>
</evidence>
<dbReference type="EC" id="4.2.1.17" evidence="2"/>
<accession>A0ABD3GU80</accession>
<dbReference type="PROSITE" id="PS00166">
    <property type="entry name" value="ENOYL_COA_HYDRATASE"/>
    <property type="match status" value="1"/>
</dbReference>
<keyword evidence="4" id="KW-0443">Lipid metabolism</keyword>
<sequence length="369" mass="40117">MSLIRSTMRLLRSIPATCSPGEASNARRLVASESAAASRSINTKRFAVKCRTYGAAGVAFQERVRLGISGERWNSNARRSVQTFRCQSQATEDTNQTTTRLHGRLLEKDYEDIDVELVEKGTVGLIYLDRPKSLNALSDALMYEVVDACQIFDKMEEVGAIVITGRGKAFAAGADIKEMKDKTFQEAQKSRIFSHWNTLTAVRKPIIAAVNGFALGGGCELAMACDIILAGEKALFGQPEVKLGTIPGIGGTQRLIREVGKSRAMEMILTGEAFMNAQEAAQKGLVSRVVPGDNDALVAEAIQVAKSMAALSRPTIAMAKEAVNAAYELGLSEGIKREHSLFCSTFALEDQKEGMSAFVEKRDAQFKHR</sequence>
<organism evidence="8 9">
    <name type="scientific">Riccia sorocarpa</name>
    <dbReference type="NCBI Taxonomy" id="122646"/>
    <lineage>
        <taxon>Eukaryota</taxon>
        <taxon>Viridiplantae</taxon>
        <taxon>Streptophyta</taxon>
        <taxon>Embryophyta</taxon>
        <taxon>Marchantiophyta</taxon>
        <taxon>Marchantiopsida</taxon>
        <taxon>Marchantiidae</taxon>
        <taxon>Marchantiales</taxon>
        <taxon>Ricciaceae</taxon>
        <taxon>Riccia</taxon>
    </lineage>
</organism>
<evidence type="ECO:0000313" key="9">
    <source>
        <dbReference type="Proteomes" id="UP001633002"/>
    </source>
</evidence>
<dbReference type="Gene3D" id="1.10.12.10">
    <property type="entry name" value="Lyase 2-enoyl-coa Hydratase, Chain A, domain 2"/>
    <property type="match status" value="1"/>
</dbReference>
<comment type="caution">
    <text evidence="8">The sequence shown here is derived from an EMBL/GenBank/DDBJ whole genome shotgun (WGS) entry which is preliminary data.</text>
</comment>
<evidence type="ECO:0000256" key="3">
    <source>
        <dbReference type="ARBA" id="ARBA00022832"/>
    </source>
</evidence>
<dbReference type="GO" id="GO:0004300">
    <property type="term" value="F:enoyl-CoA hydratase activity"/>
    <property type="evidence" value="ECO:0007669"/>
    <property type="project" value="UniProtKB-EC"/>
</dbReference>
<dbReference type="SUPFAM" id="SSF52096">
    <property type="entry name" value="ClpP/crotonase"/>
    <property type="match status" value="1"/>
</dbReference>
<proteinExistence type="inferred from homology"/>
<evidence type="ECO:0000256" key="5">
    <source>
        <dbReference type="ARBA" id="ARBA00023239"/>
    </source>
</evidence>
<dbReference type="InterPro" id="IPR014748">
    <property type="entry name" value="Enoyl-CoA_hydra_C"/>
</dbReference>
<dbReference type="InterPro" id="IPR029045">
    <property type="entry name" value="ClpP/crotonase-like_dom_sf"/>
</dbReference>
<keyword evidence="3" id="KW-0276">Fatty acid metabolism</keyword>
<comment type="similarity">
    <text evidence="1 7">Belongs to the enoyl-CoA hydratase/isomerase family.</text>
</comment>
<keyword evidence="5" id="KW-0456">Lyase</keyword>
<dbReference type="FunFam" id="1.10.12.10:FF:000001">
    <property type="entry name" value="Probable enoyl-CoA hydratase, mitochondrial"/>
    <property type="match status" value="1"/>
</dbReference>
<dbReference type="AlphaFoldDB" id="A0ABD3GU80"/>
<dbReference type="GO" id="GO:0006631">
    <property type="term" value="P:fatty acid metabolic process"/>
    <property type="evidence" value="ECO:0007669"/>
    <property type="project" value="UniProtKB-KW"/>
</dbReference>
<dbReference type="InterPro" id="IPR001753">
    <property type="entry name" value="Enoyl-CoA_hydra/iso"/>
</dbReference>
<dbReference type="InterPro" id="IPR018376">
    <property type="entry name" value="Enoyl-CoA_hyd/isom_CS"/>
</dbReference>
<dbReference type="Proteomes" id="UP001633002">
    <property type="component" value="Unassembled WGS sequence"/>
</dbReference>
<reference evidence="8 9" key="1">
    <citation type="submission" date="2024-09" db="EMBL/GenBank/DDBJ databases">
        <title>Chromosome-scale assembly of Riccia sorocarpa.</title>
        <authorList>
            <person name="Paukszto L."/>
        </authorList>
    </citation>
    <scope>NUCLEOTIDE SEQUENCE [LARGE SCALE GENOMIC DNA]</scope>
    <source>
        <strain evidence="8">LP-2024</strain>
        <tissue evidence="8">Aerial parts of the thallus</tissue>
    </source>
</reference>
<dbReference type="Pfam" id="PF00378">
    <property type="entry name" value="ECH_1"/>
    <property type="match status" value="1"/>
</dbReference>